<sequence>MDTSVKPQDYTRYSEDFLSAWNGPSLNDSHPPPQYTPRDTPPMQGRQAAKQAEYYHTRPMNTQESANPTRQDEYHHYQTNPNFYHNRNAPYVAPAVGRNASPIATQNEYHCYQTNPNLYHNRRDNLDINSTAAQGVPMAMQATMATEYKLGQVAQQQDFYCRRQEEASRGRGQFGAFAASSYDFDAGFLLPSPG</sequence>
<dbReference type="GeneID" id="38122581"/>
<proteinExistence type="predicted"/>
<evidence type="ECO:0000256" key="1">
    <source>
        <dbReference type="SAM" id="MobiDB-lite"/>
    </source>
</evidence>
<dbReference type="Proteomes" id="UP000215305">
    <property type="component" value="Unassembled WGS sequence"/>
</dbReference>
<dbReference type="AlphaFoldDB" id="A0A397H615"/>
<reference evidence="2" key="1">
    <citation type="submission" date="2018-08" db="EMBL/GenBank/DDBJ databases">
        <title>Draft genome sequence of azole-resistant Aspergillus thermomutatus (Neosartorya pseudofischeri) strain HMR AF 39, isolated from a human nasal aspirate.</title>
        <authorList>
            <person name="Parent-Michaud M."/>
            <person name="Dufresne P.J."/>
            <person name="Fournier E."/>
            <person name="Martineau C."/>
            <person name="Moreira S."/>
            <person name="Perkins V."/>
            <person name="De Repentigny L."/>
            <person name="Dufresne S.F."/>
        </authorList>
    </citation>
    <scope>NUCLEOTIDE SEQUENCE [LARGE SCALE GENOMIC DNA]</scope>
    <source>
        <strain evidence="2">HMR AF 39</strain>
    </source>
</reference>
<feature type="region of interest" description="Disordered" evidence="1">
    <location>
        <begin position="16"/>
        <end position="51"/>
    </location>
</feature>
<evidence type="ECO:0000313" key="3">
    <source>
        <dbReference type="Proteomes" id="UP000215305"/>
    </source>
</evidence>
<evidence type="ECO:0000313" key="2">
    <source>
        <dbReference type="EMBL" id="RHZ58511.1"/>
    </source>
</evidence>
<name>A0A397H615_ASPTH</name>
<gene>
    <name evidence="2" type="ORF">CDV56_100607</name>
</gene>
<protein>
    <submittedName>
        <fullName evidence="2">Uncharacterized protein</fullName>
    </submittedName>
</protein>
<dbReference type="RefSeq" id="XP_026615463.1">
    <property type="nucleotide sequence ID" value="XM_026754226.1"/>
</dbReference>
<organism evidence="2 3">
    <name type="scientific">Aspergillus thermomutatus</name>
    <name type="common">Neosartorya pseudofischeri</name>
    <dbReference type="NCBI Taxonomy" id="41047"/>
    <lineage>
        <taxon>Eukaryota</taxon>
        <taxon>Fungi</taxon>
        <taxon>Dikarya</taxon>
        <taxon>Ascomycota</taxon>
        <taxon>Pezizomycotina</taxon>
        <taxon>Eurotiomycetes</taxon>
        <taxon>Eurotiomycetidae</taxon>
        <taxon>Eurotiales</taxon>
        <taxon>Aspergillaceae</taxon>
        <taxon>Aspergillus</taxon>
        <taxon>Aspergillus subgen. Fumigati</taxon>
    </lineage>
</organism>
<comment type="caution">
    <text evidence="2">The sequence shown here is derived from an EMBL/GenBank/DDBJ whole genome shotgun (WGS) entry which is preliminary data.</text>
</comment>
<accession>A0A397H615</accession>
<keyword evidence="3" id="KW-1185">Reference proteome</keyword>
<dbReference type="OrthoDB" id="4460002at2759"/>
<dbReference type="EMBL" id="NKHU02000067">
    <property type="protein sequence ID" value="RHZ58511.1"/>
    <property type="molecule type" value="Genomic_DNA"/>
</dbReference>
<dbReference type="VEuPathDB" id="FungiDB:CDV56_100607"/>